<dbReference type="Pfam" id="PF21543">
    <property type="entry name" value="CvfB_2nd"/>
    <property type="match status" value="1"/>
</dbReference>
<dbReference type="InterPro" id="IPR036388">
    <property type="entry name" value="WH-like_DNA-bd_sf"/>
</dbReference>
<protein>
    <recommendedName>
        <fullName evidence="7">S1 motif domain-containing protein</fullName>
    </recommendedName>
</protein>
<feature type="domain" description="Conserved virulence factor B-like winged helix" evidence="2">
    <location>
        <begin position="221"/>
        <end position="276"/>
    </location>
</feature>
<organism evidence="5 6">
    <name type="scientific">Salimicrobium album</name>
    <dbReference type="NCBI Taxonomy" id="50717"/>
    <lineage>
        <taxon>Bacteria</taxon>
        <taxon>Bacillati</taxon>
        <taxon>Bacillota</taxon>
        <taxon>Bacilli</taxon>
        <taxon>Bacillales</taxon>
        <taxon>Bacillaceae</taxon>
        <taxon>Salimicrobium</taxon>
    </lineage>
</organism>
<dbReference type="Pfam" id="PF17783">
    <property type="entry name" value="WHD_CvfB"/>
    <property type="match status" value="1"/>
</dbReference>
<evidence type="ECO:0008006" key="7">
    <source>
        <dbReference type="Google" id="ProtNLM"/>
    </source>
</evidence>
<dbReference type="EMBL" id="FNOS01000001">
    <property type="protein sequence ID" value="SDX28142.1"/>
    <property type="molecule type" value="Genomic_DNA"/>
</dbReference>
<dbReference type="Gene3D" id="1.10.10.10">
    <property type="entry name" value="Winged helix-like DNA-binding domain superfamily/Winged helix DNA-binding domain"/>
    <property type="match status" value="1"/>
</dbReference>
<evidence type="ECO:0000313" key="5">
    <source>
        <dbReference type="EMBL" id="SDX28142.1"/>
    </source>
</evidence>
<name>A0A1H3AEK7_9BACI</name>
<dbReference type="InterPro" id="IPR040764">
    <property type="entry name" value="CvfB_WH"/>
</dbReference>
<evidence type="ECO:0000259" key="3">
    <source>
        <dbReference type="Pfam" id="PF21191"/>
    </source>
</evidence>
<evidence type="ECO:0000259" key="4">
    <source>
        <dbReference type="Pfam" id="PF21543"/>
    </source>
</evidence>
<comment type="similarity">
    <text evidence="1">Belongs to the CvfB family.</text>
</comment>
<dbReference type="InterPro" id="IPR012340">
    <property type="entry name" value="NA-bd_OB-fold"/>
</dbReference>
<feature type="domain" description="Conserved virulence factor B second S1" evidence="3">
    <location>
        <begin position="68"/>
        <end position="128"/>
    </location>
</feature>
<dbReference type="RefSeq" id="WP_076570505.1">
    <property type="nucleotide sequence ID" value="NZ_FNOS01000001.1"/>
</dbReference>
<dbReference type="InterPro" id="IPR048588">
    <property type="entry name" value="CvfB_S1_2nd"/>
</dbReference>
<comment type="caution">
    <text evidence="5">The sequence shown here is derived from an EMBL/GenBank/DDBJ whole genome shotgun (WGS) entry which is preliminary data.</text>
</comment>
<dbReference type="PANTHER" id="PTHR37296">
    <property type="entry name" value="CONSERVED VIRULENCE FACTOR B"/>
    <property type="match status" value="1"/>
</dbReference>
<sequence length="281" mass="30817">MNLSIIGTIQKAEVTGDAEVTVHGETLPLETTDGAPALNTEIEVFCYLNKNGDLVTTDSLPAATADAYGWAEVVSILPHLGAFVHIGVEGKDILVSKDDLPLMKAVWPKEGDFLFVTLETDKKGRLEAKPISEDEVMAELDKAPEDMLNKEVGVRVYKAVKAGSAVLTEEGYRGFIHPTERIAEPRLGEDLTARVIAVKEDGTLNLSLRPVKAVSQKEDAEVIYEYLEENDGVMFFTDKSDPEDIRATFGISKAAFKRALGKLMKDNKVIQQEDKTVIKHS</sequence>
<reference evidence="5 6" key="1">
    <citation type="submission" date="2016-10" db="EMBL/GenBank/DDBJ databases">
        <authorList>
            <person name="Varghese N."/>
            <person name="Submissions S."/>
        </authorList>
    </citation>
    <scope>NUCLEOTIDE SEQUENCE [LARGE SCALE GENOMIC DNA]</scope>
    <source>
        <strain evidence="5 6">DSM 20748</strain>
    </source>
</reference>
<feature type="domain" description="Conserved virulence factor B third S1" evidence="4">
    <location>
        <begin position="142"/>
        <end position="210"/>
    </location>
</feature>
<keyword evidence="6" id="KW-1185">Reference proteome</keyword>
<dbReference type="InterPro" id="IPR014464">
    <property type="entry name" value="CvfB_fam"/>
</dbReference>
<dbReference type="InterPro" id="IPR048587">
    <property type="entry name" value="CvfB_S1_3rd"/>
</dbReference>
<gene>
    <name evidence="5" type="ORF">SAMN04488081_0033</name>
</gene>
<evidence type="ECO:0000256" key="1">
    <source>
        <dbReference type="PIRNR" id="PIRNR012524"/>
    </source>
</evidence>
<accession>A0A1H3AEK7</accession>
<proteinExistence type="inferred from homology"/>
<evidence type="ECO:0000313" key="6">
    <source>
        <dbReference type="Proteomes" id="UP000198647"/>
    </source>
</evidence>
<dbReference type="Proteomes" id="UP000198647">
    <property type="component" value="Unassembled WGS sequence"/>
</dbReference>
<evidence type="ECO:0000259" key="2">
    <source>
        <dbReference type="Pfam" id="PF17783"/>
    </source>
</evidence>
<dbReference type="PIRSF" id="PIRSF012524">
    <property type="entry name" value="YitL_S1"/>
    <property type="match status" value="1"/>
</dbReference>
<dbReference type="PANTHER" id="PTHR37296:SF1">
    <property type="entry name" value="CONSERVED VIRULENCE FACTOR B"/>
    <property type="match status" value="1"/>
</dbReference>
<dbReference type="Gene3D" id="2.40.50.140">
    <property type="entry name" value="Nucleic acid-binding proteins"/>
    <property type="match status" value="2"/>
</dbReference>
<dbReference type="Pfam" id="PF21191">
    <property type="entry name" value="CvfB_1st"/>
    <property type="match status" value="1"/>
</dbReference>